<feature type="domain" description="C2H2-type" evidence="9">
    <location>
        <begin position="1035"/>
        <end position="1062"/>
    </location>
</feature>
<gene>
    <name evidence="10" type="ORF">PSYICH_LOCUS2223</name>
</gene>
<organism evidence="10 11">
    <name type="scientific">Psylliodes chrysocephalus</name>
    <dbReference type="NCBI Taxonomy" id="3402493"/>
    <lineage>
        <taxon>Eukaryota</taxon>
        <taxon>Metazoa</taxon>
        <taxon>Ecdysozoa</taxon>
        <taxon>Arthropoda</taxon>
        <taxon>Hexapoda</taxon>
        <taxon>Insecta</taxon>
        <taxon>Pterygota</taxon>
        <taxon>Neoptera</taxon>
        <taxon>Endopterygota</taxon>
        <taxon>Coleoptera</taxon>
        <taxon>Polyphaga</taxon>
        <taxon>Cucujiformia</taxon>
        <taxon>Chrysomeloidea</taxon>
        <taxon>Chrysomelidae</taxon>
        <taxon>Galerucinae</taxon>
        <taxon>Alticini</taxon>
        <taxon>Psylliodes</taxon>
    </lineage>
</organism>
<keyword evidence="11" id="KW-1185">Reference proteome</keyword>
<dbReference type="PROSITE" id="PS50157">
    <property type="entry name" value="ZINC_FINGER_C2H2_2"/>
    <property type="match status" value="8"/>
</dbReference>
<sequence>EDAHFCIKCHITIIGLDNYINHRKAGCSKNVTEPPKSPLPSQLLPPDESFNLKADDFFSSLELRSSSKKSEVQSTSGKNFSGILTRSKTTAVIQACSTQTAKEPEPQQSKSGKNVWIGGHQLKELGYGDNQSKLITAVDNLERRKEEPPRLEVYEDSEEDSEEYDYDVEDSSSDDQDGPPRHHTGGKWKPSSPIQWSRNTERDWNYPPPSFTGGKWKPPPTHTKGKWKPTFPPKEDYNNPPPSFTGSKWVSKKTDDLDVPPPTFTGSKWVASKKQDHEVPPTTHTKGKWKPRGEEEQYATGGKGKWRPPESAEEETLLPNCTKGKWKPKGDEEQYATGGKGKWKAVESLVEEESLPPNYIKGKWKPRTDDEDYPRSSQAKEKTRIETEDTPPANYTKGKWKPKPPVETNIQPSTSKHQIEREIPEENYSKGKWIPTSTNETKSSKKITDNSFVRKSSGSIQYWCNPCNRRLASKIVYERHLKSELHFKRTSRDREFDDTDELSLMTQTRRTKPTPPEHIFSNQDTETQNKKRKRKKQFIKCEVCHSKVKKFMIGKHLISHYHCRKGDIKSETAKSMVLENIHGIVLESPFQCSICKFYCNTQEDFLRHWLSPEHISRQAPGYFFCILCKYQSFDTKQMYDHLISSEHMEVVSVINRSVPIVIKKMNPTQCSTCGQEFLLNVQLLNHCKKLNHEHAQLKKFTNEYVCDLCGVGLLSNEALRRHKKNIHKQKYYICTICNLKFDDIAEARSHRTSLEHKYANVKKNSKGGTLKKCQYCEAGFANFLLLKNHLNSAHPDHNIRCPHCGANFTIAQELTSHLRLNLCKFEDRPAVSEDTLQCERCPYFSNSVSELIFHMALHEEPLTLFHEPSGSEGKQVKMLVKYKCPVCEKEFPKNSLHAHIRQHTQEKPFECKLCGKSFARKNNLQYHVRNHEKSQQAKVKAKEVSPDKEFLCYICGAKFKKRFILHQHMQIHTGKLCKCPHLGCIYTARQMSELKEHFKIHLNEKKFSCDMCDYKGKTKPHLVRHMTIHKDVKKYNCPRCSFSTKNSQHLRRHLRIHTGAKPYSCPHCDYKCSNLENLRKHVLSTNKHVGKFLYECRLCPDDSRAFQSNFAKEFKVHLVTAHQDMFNSNTEAASYVAGIYDVQDDSTHIFGDQREQGDLNHSFTSEEPKENILVLNTDEDPIVCQPDVPTASKDTFVIENLQDSWNLVGRYDVEEVSGTLIPFESDSESLFQEHF</sequence>
<feature type="domain" description="C2H2-type" evidence="9">
    <location>
        <begin position="909"/>
        <end position="936"/>
    </location>
</feature>
<dbReference type="InterPro" id="IPR013087">
    <property type="entry name" value="Znf_C2H2_type"/>
</dbReference>
<accession>A0A9P0CEP1</accession>
<dbReference type="AlphaFoldDB" id="A0A9P0CEP1"/>
<feature type="region of interest" description="Disordered" evidence="8">
    <location>
        <begin position="507"/>
        <end position="531"/>
    </location>
</feature>
<dbReference type="GO" id="GO:0008270">
    <property type="term" value="F:zinc ion binding"/>
    <property type="evidence" value="ECO:0007669"/>
    <property type="project" value="UniProtKB-KW"/>
</dbReference>
<dbReference type="FunFam" id="3.30.160.60:FF:000100">
    <property type="entry name" value="Zinc finger 45-like"/>
    <property type="match status" value="1"/>
</dbReference>
<dbReference type="EMBL" id="OV651822">
    <property type="protein sequence ID" value="CAH1100754.1"/>
    <property type="molecule type" value="Genomic_DNA"/>
</dbReference>
<feature type="domain" description="C2H2-type" evidence="9">
    <location>
        <begin position="1007"/>
        <end position="1034"/>
    </location>
</feature>
<keyword evidence="2" id="KW-0479">Metal-binding</keyword>
<feature type="compositionally biased region" description="Polar residues" evidence="8">
    <location>
        <begin position="95"/>
        <end position="112"/>
    </location>
</feature>
<dbReference type="GO" id="GO:0000978">
    <property type="term" value="F:RNA polymerase II cis-regulatory region sequence-specific DNA binding"/>
    <property type="evidence" value="ECO:0007669"/>
    <property type="project" value="TreeGrafter"/>
</dbReference>
<comment type="subcellular location">
    <subcellularLocation>
        <location evidence="1">Nucleus</location>
    </subcellularLocation>
</comment>
<reference evidence="10" key="1">
    <citation type="submission" date="2022-01" db="EMBL/GenBank/DDBJ databases">
        <authorList>
            <person name="King R."/>
        </authorList>
    </citation>
    <scope>NUCLEOTIDE SEQUENCE</scope>
</reference>
<evidence type="ECO:0000256" key="2">
    <source>
        <dbReference type="ARBA" id="ARBA00022723"/>
    </source>
</evidence>
<dbReference type="SUPFAM" id="SSF57667">
    <property type="entry name" value="beta-beta-alpha zinc fingers"/>
    <property type="match status" value="6"/>
</dbReference>
<name>A0A9P0CEP1_9CUCU</name>
<evidence type="ECO:0000256" key="1">
    <source>
        <dbReference type="ARBA" id="ARBA00004123"/>
    </source>
</evidence>
<feature type="domain" description="C2H2-type" evidence="9">
    <location>
        <begin position="950"/>
        <end position="975"/>
    </location>
</feature>
<keyword evidence="3" id="KW-0677">Repeat</keyword>
<feature type="domain" description="C2H2-type" evidence="9">
    <location>
        <begin position="799"/>
        <end position="829"/>
    </location>
</feature>
<evidence type="ECO:0000313" key="11">
    <source>
        <dbReference type="Proteomes" id="UP001153636"/>
    </source>
</evidence>
<evidence type="ECO:0000256" key="8">
    <source>
        <dbReference type="SAM" id="MobiDB-lite"/>
    </source>
</evidence>
<keyword evidence="5" id="KW-0862">Zinc</keyword>
<feature type="non-terminal residue" evidence="10">
    <location>
        <position position="1"/>
    </location>
</feature>
<feature type="domain" description="C2H2-type" evidence="9">
    <location>
        <begin position="704"/>
        <end position="732"/>
    </location>
</feature>
<dbReference type="Pfam" id="PF12874">
    <property type="entry name" value="zf-met"/>
    <property type="match status" value="1"/>
</dbReference>
<evidence type="ECO:0000256" key="7">
    <source>
        <dbReference type="PROSITE-ProRule" id="PRU00042"/>
    </source>
</evidence>
<evidence type="ECO:0000256" key="5">
    <source>
        <dbReference type="ARBA" id="ARBA00022833"/>
    </source>
</evidence>
<dbReference type="InterPro" id="IPR036236">
    <property type="entry name" value="Znf_C2H2_sf"/>
</dbReference>
<keyword evidence="4 7" id="KW-0863">Zinc-finger</keyword>
<dbReference type="PANTHER" id="PTHR24376:SF235">
    <property type="entry name" value="C2H2-TYPE DOMAIN-CONTAINING PROTEIN"/>
    <property type="match status" value="1"/>
</dbReference>
<feature type="region of interest" description="Disordered" evidence="8">
    <location>
        <begin position="355"/>
        <end position="420"/>
    </location>
</feature>
<feature type="compositionally biased region" description="Basic and acidic residues" evidence="8">
    <location>
        <begin position="140"/>
        <end position="153"/>
    </location>
</feature>
<dbReference type="SMART" id="SM00355">
    <property type="entry name" value="ZnF_C2H2"/>
    <property type="match status" value="18"/>
</dbReference>
<dbReference type="Pfam" id="PF00096">
    <property type="entry name" value="zf-C2H2"/>
    <property type="match status" value="1"/>
</dbReference>
<dbReference type="OrthoDB" id="7788172at2759"/>
<dbReference type="PROSITE" id="PS00028">
    <property type="entry name" value="ZINC_FINGER_C2H2_1"/>
    <property type="match status" value="6"/>
</dbReference>
<feature type="domain" description="C2H2-type" evidence="9">
    <location>
        <begin position="882"/>
        <end position="908"/>
    </location>
</feature>
<keyword evidence="6" id="KW-0539">Nucleus</keyword>
<dbReference type="PANTHER" id="PTHR24376">
    <property type="entry name" value="ZINC FINGER PROTEIN"/>
    <property type="match status" value="1"/>
</dbReference>
<dbReference type="Gene3D" id="3.30.160.60">
    <property type="entry name" value="Classic Zinc Finger"/>
    <property type="match status" value="9"/>
</dbReference>
<protein>
    <recommendedName>
        <fullName evidence="9">C2H2-type domain-containing protein</fullName>
    </recommendedName>
</protein>
<feature type="compositionally biased region" description="Acidic residues" evidence="8">
    <location>
        <begin position="154"/>
        <end position="177"/>
    </location>
</feature>
<evidence type="ECO:0000259" key="9">
    <source>
        <dbReference type="PROSITE" id="PS50157"/>
    </source>
</evidence>
<evidence type="ECO:0000256" key="3">
    <source>
        <dbReference type="ARBA" id="ARBA00022737"/>
    </source>
</evidence>
<dbReference type="GO" id="GO:0001228">
    <property type="term" value="F:DNA-binding transcription activator activity, RNA polymerase II-specific"/>
    <property type="evidence" value="ECO:0007669"/>
    <property type="project" value="TreeGrafter"/>
</dbReference>
<dbReference type="Proteomes" id="UP001153636">
    <property type="component" value="Chromosome 10"/>
</dbReference>
<feature type="domain" description="C2H2-type" evidence="9">
    <location>
        <begin position="668"/>
        <end position="699"/>
    </location>
</feature>
<evidence type="ECO:0000256" key="4">
    <source>
        <dbReference type="ARBA" id="ARBA00022771"/>
    </source>
</evidence>
<feature type="region of interest" description="Disordered" evidence="8">
    <location>
        <begin position="95"/>
        <end position="115"/>
    </location>
</feature>
<dbReference type="GO" id="GO:0005634">
    <property type="term" value="C:nucleus"/>
    <property type="evidence" value="ECO:0007669"/>
    <property type="project" value="UniProtKB-SubCell"/>
</dbReference>
<feature type="region of interest" description="Disordered" evidence="8">
    <location>
        <begin position="138"/>
        <end position="343"/>
    </location>
</feature>
<feature type="compositionally biased region" description="Basic and acidic residues" evidence="8">
    <location>
        <begin position="378"/>
        <end position="387"/>
    </location>
</feature>
<evidence type="ECO:0000256" key="6">
    <source>
        <dbReference type="ARBA" id="ARBA00023242"/>
    </source>
</evidence>
<proteinExistence type="predicted"/>
<evidence type="ECO:0000313" key="10">
    <source>
        <dbReference type="EMBL" id="CAH1100754.1"/>
    </source>
</evidence>